<dbReference type="InterPro" id="IPR026968">
    <property type="entry name" value="PcaD/CatD"/>
</dbReference>
<dbReference type="PANTHER" id="PTHR43433:SF5">
    <property type="entry name" value="AB HYDROLASE-1 DOMAIN-CONTAINING PROTEIN"/>
    <property type="match status" value="1"/>
</dbReference>
<reference evidence="2 3" key="1">
    <citation type="submission" date="2006-06" db="EMBL/GenBank/DDBJ databases">
        <title>Complete sequence of Rubrobacter xylanophilus DSM 9941.</title>
        <authorList>
            <consortium name="US DOE Joint Genome Institute"/>
            <person name="Copeland A."/>
            <person name="Lucas S."/>
            <person name="Lapidus A."/>
            <person name="Barry K."/>
            <person name="Detter J.C."/>
            <person name="Glavina del Rio T."/>
            <person name="Hammon N."/>
            <person name="Israni S."/>
            <person name="Dalin E."/>
            <person name="Tice H."/>
            <person name="Pitluck S."/>
            <person name="Munk A.C."/>
            <person name="Brettin T."/>
            <person name="Bruce D."/>
            <person name="Han C."/>
            <person name="Tapia R."/>
            <person name="Gilna P."/>
            <person name="Schmutz J."/>
            <person name="Larimer F."/>
            <person name="Land M."/>
            <person name="Hauser L."/>
            <person name="Kyrpides N."/>
            <person name="Lykidis A."/>
            <person name="da Costa M.S."/>
            <person name="Rainey F.A."/>
            <person name="Empadinhas N."/>
            <person name="Jolivet E."/>
            <person name="Battista J.R."/>
            <person name="Richardson P."/>
        </authorList>
    </citation>
    <scope>NUCLEOTIDE SEQUENCE [LARGE SCALE GENOMIC DNA]</scope>
    <source>
        <strain evidence="3">DSM 9941 / NBRC 16129 / PRD-1</strain>
    </source>
</reference>
<sequence>MTVELHHVVEGPADAPVLVLSSSLGTTHRMWDPQVPALRERFRLVRYDHRGHGSSPVPPGPYSIAELGQDVLAMLDGLGVERFSFCGLSLGGMVGMWVASEVPERVERLVLCCTSALLGPRELWDERARVARSEGMEALVEGVVERWFTPALHQERPEDVERAKRMLAATPPEGYAGCCEAIREMDLRDRLGRIQAPTLVISGSDDPATPPEHGERLREAIPEARTVVIERAAHLANIERPEPFARALLEHLSPVLEGRSS</sequence>
<dbReference type="Pfam" id="PF00561">
    <property type="entry name" value="Abhydrolase_1"/>
    <property type="match status" value="1"/>
</dbReference>
<dbReference type="HOGENOM" id="CLU_020336_50_3_11"/>
<feature type="domain" description="AB hydrolase-1" evidence="1">
    <location>
        <begin position="16"/>
        <end position="241"/>
    </location>
</feature>
<dbReference type="Proteomes" id="UP000006637">
    <property type="component" value="Chromosome"/>
</dbReference>
<name>Q1AVN8_RUBXD</name>
<dbReference type="STRING" id="266117.Rxyl_1578"/>
<dbReference type="InterPro" id="IPR000073">
    <property type="entry name" value="AB_hydrolase_1"/>
</dbReference>
<dbReference type="AlphaFoldDB" id="Q1AVN8"/>
<dbReference type="eggNOG" id="COG2021">
    <property type="taxonomic scope" value="Bacteria"/>
</dbReference>
<dbReference type="Gene3D" id="3.40.50.1820">
    <property type="entry name" value="alpha/beta hydrolase"/>
    <property type="match status" value="1"/>
</dbReference>
<dbReference type="ESTHER" id="rubxd-q1avn8">
    <property type="family name" value="Carboxymethylbutenolide_lactonase"/>
</dbReference>
<dbReference type="InterPro" id="IPR029058">
    <property type="entry name" value="AB_hydrolase_fold"/>
</dbReference>
<dbReference type="PANTHER" id="PTHR43433">
    <property type="entry name" value="HYDROLASE, ALPHA/BETA FOLD FAMILY PROTEIN"/>
    <property type="match status" value="1"/>
</dbReference>
<organism evidence="2 3">
    <name type="scientific">Rubrobacter xylanophilus (strain DSM 9941 / JCM 11954 / NBRC 16129 / PRD-1)</name>
    <dbReference type="NCBI Taxonomy" id="266117"/>
    <lineage>
        <taxon>Bacteria</taxon>
        <taxon>Bacillati</taxon>
        <taxon>Actinomycetota</taxon>
        <taxon>Rubrobacteria</taxon>
        <taxon>Rubrobacterales</taxon>
        <taxon>Rubrobacteraceae</taxon>
        <taxon>Rubrobacter</taxon>
    </lineage>
</organism>
<protein>
    <submittedName>
        <fullName evidence="2">3-oxoadipate enol-lactonase</fullName>
        <ecNumber evidence="2">3.1.1.24</ecNumber>
    </submittedName>
</protein>
<dbReference type="GO" id="GO:0042952">
    <property type="term" value="P:beta-ketoadipate pathway"/>
    <property type="evidence" value="ECO:0007669"/>
    <property type="project" value="InterPro"/>
</dbReference>
<evidence type="ECO:0000259" key="1">
    <source>
        <dbReference type="Pfam" id="PF00561"/>
    </source>
</evidence>
<keyword evidence="3" id="KW-1185">Reference proteome</keyword>
<dbReference type="OrthoDB" id="7958481at2"/>
<dbReference type="GO" id="GO:0047570">
    <property type="term" value="F:3-oxoadipate enol-lactonase activity"/>
    <property type="evidence" value="ECO:0007669"/>
    <property type="project" value="UniProtKB-EC"/>
</dbReference>
<dbReference type="PhylomeDB" id="Q1AVN8"/>
<gene>
    <name evidence="2" type="ordered locus">Rxyl_1578</name>
</gene>
<dbReference type="InterPro" id="IPR050471">
    <property type="entry name" value="AB_hydrolase"/>
</dbReference>
<keyword evidence="2" id="KW-0378">Hydrolase</keyword>
<dbReference type="RefSeq" id="WP_011564557.1">
    <property type="nucleotide sequence ID" value="NC_008148.1"/>
</dbReference>
<dbReference type="PRINTS" id="PR00111">
    <property type="entry name" value="ABHYDROLASE"/>
</dbReference>
<dbReference type="SUPFAM" id="SSF53474">
    <property type="entry name" value="alpha/beta-Hydrolases"/>
    <property type="match status" value="1"/>
</dbReference>
<dbReference type="EC" id="3.1.1.24" evidence="2"/>
<dbReference type="KEGG" id="rxy:Rxyl_1578"/>
<evidence type="ECO:0000313" key="3">
    <source>
        <dbReference type="Proteomes" id="UP000006637"/>
    </source>
</evidence>
<dbReference type="EMBL" id="CP000386">
    <property type="protein sequence ID" value="ABG04540.1"/>
    <property type="molecule type" value="Genomic_DNA"/>
</dbReference>
<dbReference type="NCBIfam" id="TIGR02427">
    <property type="entry name" value="protocat_pcaD"/>
    <property type="match status" value="1"/>
</dbReference>
<evidence type="ECO:0000313" key="2">
    <source>
        <dbReference type="EMBL" id="ABG04540.1"/>
    </source>
</evidence>
<accession>Q1AVN8</accession>
<proteinExistence type="predicted"/>